<dbReference type="STRING" id="754436.JCM19237_1593"/>
<protein>
    <submittedName>
        <fullName evidence="1">Threonine synthase</fullName>
        <ecNumber evidence="1">4.2.3.1</ecNumber>
    </submittedName>
</protein>
<keyword evidence="1" id="KW-0456">Lyase</keyword>
<dbReference type="eggNOG" id="COG0498">
    <property type="taxonomic scope" value="Bacteria"/>
</dbReference>
<evidence type="ECO:0000313" key="2">
    <source>
        <dbReference type="Proteomes" id="UP000029227"/>
    </source>
</evidence>
<comment type="caution">
    <text evidence="1">The sequence shown here is derived from an EMBL/GenBank/DDBJ whole genome shotgun (WGS) entry which is preliminary data.</text>
</comment>
<evidence type="ECO:0000313" key="1">
    <source>
        <dbReference type="EMBL" id="GAL05953.1"/>
    </source>
</evidence>
<dbReference type="Proteomes" id="UP000029227">
    <property type="component" value="Unassembled WGS sequence"/>
</dbReference>
<dbReference type="EMBL" id="BBMN01000009">
    <property type="protein sequence ID" value="GAL05953.1"/>
    <property type="molecule type" value="Genomic_DNA"/>
</dbReference>
<accession>A0A090QUM9</accession>
<reference evidence="1 2" key="1">
    <citation type="journal article" date="2014" name="Genome Announc.">
        <title>Draft Genome Sequences of Two Vibrionaceae Species, Vibrio ponticus C121 and Photobacterium aphoticum C119, Isolated as Coral Reef Microbiota.</title>
        <authorList>
            <person name="Al-saari N."/>
            <person name="Meirelles P.M."/>
            <person name="Mino S."/>
            <person name="Suda W."/>
            <person name="Oshima K."/>
            <person name="Hattori M."/>
            <person name="Ohkuma M."/>
            <person name="Thompson F.L."/>
            <person name="Gomez-Gil B."/>
            <person name="Sawabe T."/>
            <person name="Sawabe T."/>
        </authorList>
    </citation>
    <scope>NUCLEOTIDE SEQUENCE [LARGE SCALE GENOMIC DNA]</scope>
    <source>
        <strain evidence="1 2">JCM 19237</strain>
    </source>
</reference>
<sequence length="44" mass="5061">MNLYNLKDHQEQVSFGQAVRQGLGRNKGCFSLKPCPFLMTLMRC</sequence>
<dbReference type="GO" id="GO:0004795">
    <property type="term" value="F:threonine synthase activity"/>
    <property type="evidence" value="ECO:0007669"/>
    <property type="project" value="UniProtKB-EC"/>
</dbReference>
<proteinExistence type="predicted"/>
<gene>
    <name evidence="1" type="ORF">JCM19237_1593</name>
</gene>
<name>A0A090QUM9_9GAMM</name>
<organism evidence="1 2">
    <name type="scientific">Photobacterium aphoticum</name>
    <dbReference type="NCBI Taxonomy" id="754436"/>
    <lineage>
        <taxon>Bacteria</taxon>
        <taxon>Pseudomonadati</taxon>
        <taxon>Pseudomonadota</taxon>
        <taxon>Gammaproteobacteria</taxon>
        <taxon>Vibrionales</taxon>
        <taxon>Vibrionaceae</taxon>
        <taxon>Photobacterium</taxon>
    </lineage>
</organism>
<dbReference type="AlphaFoldDB" id="A0A090QUM9"/>
<dbReference type="EC" id="4.2.3.1" evidence="1"/>